<keyword evidence="3" id="KW-1185">Reference proteome</keyword>
<protein>
    <recommendedName>
        <fullName evidence="1">Cyanophage baseplate Pam3 plug gp18 domain-containing protein</fullName>
    </recommendedName>
</protein>
<feature type="domain" description="Cyanophage baseplate Pam3 plug gp18" evidence="1">
    <location>
        <begin position="3"/>
        <end position="102"/>
    </location>
</feature>
<proteinExistence type="predicted"/>
<dbReference type="OrthoDB" id="1697005at2"/>
<dbReference type="InterPro" id="IPR054252">
    <property type="entry name" value="Pam3_gp18"/>
</dbReference>
<organism evidence="2 3">
    <name type="scientific">Domibacillus iocasae</name>
    <dbReference type="NCBI Taxonomy" id="1714016"/>
    <lineage>
        <taxon>Bacteria</taxon>
        <taxon>Bacillati</taxon>
        <taxon>Bacillota</taxon>
        <taxon>Bacilli</taxon>
        <taxon>Bacillales</taxon>
        <taxon>Bacillaceae</taxon>
        <taxon>Domibacillus</taxon>
    </lineage>
</organism>
<evidence type="ECO:0000313" key="2">
    <source>
        <dbReference type="EMBL" id="OES45225.1"/>
    </source>
</evidence>
<dbReference type="RefSeq" id="WP_069938106.1">
    <property type="nucleotide sequence ID" value="NZ_MAMP01000020.1"/>
</dbReference>
<evidence type="ECO:0000313" key="3">
    <source>
        <dbReference type="Proteomes" id="UP000095658"/>
    </source>
</evidence>
<name>A0A1E7DQE8_9BACI</name>
<dbReference type="AlphaFoldDB" id="A0A1E7DQE8"/>
<gene>
    <name evidence="2" type="ORF">BA724_04245</name>
</gene>
<reference evidence="2 3" key="1">
    <citation type="submission" date="2016-06" db="EMBL/GenBank/DDBJ databases">
        <title>Domibacillus iocasae genome sequencing.</title>
        <authorList>
            <person name="Verma A."/>
            <person name="Pal Y."/>
            <person name="Ojha A.K."/>
            <person name="Krishnamurthi S."/>
        </authorList>
    </citation>
    <scope>NUCLEOTIDE SEQUENCE [LARGE SCALE GENOMIC DNA]</scope>
    <source>
        <strain evidence="2 3">DSM 29979</strain>
    </source>
</reference>
<sequence>MKYEYVPIEKENVPYRFEIELGTELFEWEVRYNHLHDFFTVDLYKNDEPLVYGEKIVYGIPLFQDVYDQRFPAPTIVPLDEAGFESTVTYENLGKTVFLAVMNQ</sequence>
<dbReference type="EMBL" id="MAMP01000020">
    <property type="protein sequence ID" value="OES45225.1"/>
    <property type="molecule type" value="Genomic_DNA"/>
</dbReference>
<accession>A0A1E7DQE8</accession>
<dbReference type="Proteomes" id="UP000095658">
    <property type="component" value="Unassembled WGS sequence"/>
</dbReference>
<comment type="caution">
    <text evidence="2">The sequence shown here is derived from an EMBL/GenBank/DDBJ whole genome shotgun (WGS) entry which is preliminary data.</text>
</comment>
<dbReference type="STRING" id="1714016.BA724_04245"/>
<evidence type="ECO:0000259" key="1">
    <source>
        <dbReference type="Pfam" id="PF22479"/>
    </source>
</evidence>
<dbReference type="Pfam" id="PF22479">
    <property type="entry name" value="Pam3_gp18"/>
    <property type="match status" value="1"/>
</dbReference>